<organism evidence="4 5">
    <name type="scientific">Escallonia herrerae</name>
    <dbReference type="NCBI Taxonomy" id="1293975"/>
    <lineage>
        <taxon>Eukaryota</taxon>
        <taxon>Viridiplantae</taxon>
        <taxon>Streptophyta</taxon>
        <taxon>Embryophyta</taxon>
        <taxon>Tracheophyta</taxon>
        <taxon>Spermatophyta</taxon>
        <taxon>Magnoliopsida</taxon>
        <taxon>eudicotyledons</taxon>
        <taxon>Gunneridae</taxon>
        <taxon>Pentapetalae</taxon>
        <taxon>asterids</taxon>
        <taxon>campanulids</taxon>
        <taxon>Escalloniales</taxon>
        <taxon>Escalloniaceae</taxon>
        <taxon>Escallonia</taxon>
    </lineage>
</organism>
<keyword evidence="1" id="KW-0547">Nucleotide-binding</keyword>
<dbReference type="Pfam" id="PF07724">
    <property type="entry name" value="AAA_2"/>
    <property type="match status" value="2"/>
</dbReference>
<reference evidence="4" key="1">
    <citation type="submission" date="2022-12" db="EMBL/GenBank/DDBJ databases">
        <title>Draft genome assemblies for two species of Escallonia (Escalloniales).</title>
        <authorList>
            <person name="Chanderbali A."/>
            <person name="Dervinis C."/>
            <person name="Anghel I."/>
            <person name="Soltis D."/>
            <person name="Soltis P."/>
            <person name="Zapata F."/>
        </authorList>
    </citation>
    <scope>NUCLEOTIDE SEQUENCE</scope>
    <source>
        <strain evidence="4">UCBG64.0493</strain>
        <tissue evidence="4">Leaf</tissue>
    </source>
</reference>
<protein>
    <recommendedName>
        <fullName evidence="3">ATPase AAA-type core domain-containing protein</fullName>
    </recommendedName>
</protein>
<dbReference type="PRINTS" id="PR00300">
    <property type="entry name" value="CLPPROTEASEA"/>
</dbReference>
<dbReference type="PANTHER" id="PTHR11638">
    <property type="entry name" value="ATP-DEPENDENT CLP PROTEASE"/>
    <property type="match status" value="1"/>
</dbReference>
<dbReference type="Gene3D" id="3.40.50.300">
    <property type="entry name" value="P-loop containing nucleotide triphosphate hydrolases"/>
    <property type="match status" value="2"/>
</dbReference>
<dbReference type="InterPro" id="IPR027417">
    <property type="entry name" value="P-loop_NTPase"/>
</dbReference>
<dbReference type="PANTHER" id="PTHR11638:SF18">
    <property type="entry name" value="HEAT SHOCK PROTEIN 104"/>
    <property type="match status" value="1"/>
</dbReference>
<evidence type="ECO:0000256" key="2">
    <source>
        <dbReference type="ARBA" id="ARBA00022840"/>
    </source>
</evidence>
<dbReference type="InterPro" id="IPR001270">
    <property type="entry name" value="ClpA/B"/>
</dbReference>
<dbReference type="GO" id="GO:0016887">
    <property type="term" value="F:ATP hydrolysis activity"/>
    <property type="evidence" value="ECO:0007669"/>
    <property type="project" value="InterPro"/>
</dbReference>
<comment type="caution">
    <text evidence="4">The sequence shown here is derived from an EMBL/GenBank/DDBJ whole genome shotgun (WGS) entry which is preliminary data.</text>
</comment>
<dbReference type="EMBL" id="JAVXUP010001003">
    <property type="protein sequence ID" value="KAK3017444.1"/>
    <property type="molecule type" value="Genomic_DNA"/>
</dbReference>
<name>A0AA89AUK8_9ASTE</name>
<gene>
    <name evidence="4" type="ORF">RJ639_007602</name>
</gene>
<dbReference type="GO" id="GO:0005737">
    <property type="term" value="C:cytoplasm"/>
    <property type="evidence" value="ECO:0007669"/>
    <property type="project" value="TreeGrafter"/>
</dbReference>
<evidence type="ECO:0000256" key="1">
    <source>
        <dbReference type="ARBA" id="ARBA00022741"/>
    </source>
</evidence>
<proteinExistence type="predicted"/>
<dbReference type="Proteomes" id="UP001188597">
    <property type="component" value="Unassembled WGS sequence"/>
</dbReference>
<dbReference type="GO" id="GO:0005524">
    <property type="term" value="F:ATP binding"/>
    <property type="evidence" value="ECO:0007669"/>
    <property type="project" value="UniProtKB-KW"/>
</dbReference>
<keyword evidence="2" id="KW-0067">ATP-binding</keyword>
<dbReference type="AlphaFoldDB" id="A0AA89AUK8"/>
<evidence type="ECO:0000313" key="5">
    <source>
        <dbReference type="Proteomes" id="UP001188597"/>
    </source>
</evidence>
<keyword evidence="5" id="KW-1185">Reference proteome</keyword>
<sequence length="915" mass="103035">MEEVWPKADQGISSHHNYMADEAHSSTSQRNFQSMNDVDESGYLVDHKGLDSYNSDVLKVKNLHFVDGVQEIIEAQTITFKDCDTFAETITVQNYDARDGGMGMNNAEMEHAEIRRKLEFQVKPKLELAHGVHIQMDAINLACQIVERCPAAFCYSDRGENCNAREVVGLQQKATELLEEACLRVRQNVDKNLDEHRLDKAEYLLYRSLVELKEVRKEKDHASRIWIPLVESEYKGSIDTWESLLGKLKTSVVSSEERARQVASPKVGIPASWLCNSWKPQLQGLSERLMKSVAVQRRAVIGIANALSRSRSNPSDPIGSLLFLCTFDDCGEEIVKALAEQLFDSKDHLIGFDLRSVYPDESDFHPRPFSVLRLDNIDKAYSYMTQCLHEIIRHGRLTDHEGNTVDLSKTLVVMTSDVGKKKYLPPFCACLEMHRDVPFKNELFVPDRMHSCSYRPVLREARMYLGSTLYDEVDDVIMLKKLNVQEFNAVARLQLRNVSSTLDQKGLILYPTEAALLSIEKKLAFKKEFVSFVDFLMSEAFDVHSLRKDYKLVESQCPYHPLFLVPTMSLNEATQKHEETSNARARNWAMLDSLSQLQGRPHQPARSFLYLGLTSVGKQELANGLAEINATSDWAETAIKINLRECCESNSFFQQMDKNFGPSSYRQGMVTITFLVFRHLNYERHGFFPPRILLFDEVEKAPMPIFRALISLLDYGTLGENRYQMYDFSSTIVVIMSHLENKEVLASLVGGASTADLCGEGSEEVRSPFRTELLTRVDEIVMCNPCAAQQLSKISRLPMMSGQHLEDGPPSAVPVSFFHLFERDQTLFKRWPCILKDTVSQLSKGLMRDRNGGTVVSLACKSLSIPPSSFPVASACGTLLLAAGAATEVEGAVKSCATIGKPTEHEINAPGCDHT</sequence>
<dbReference type="GO" id="GO:0034605">
    <property type="term" value="P:cellular response to heat"/>
    <property type="evidence" value="ECO:0007669"/>
    <property type="project" value="TreeGrafter"/>
</dbReference>
<feature type="domain" description="ATPase AAA-type core" evidence="3">
    <location>
        <begin position="604"/>
        <end position="780"/>
    </location>
</feature>
<feature type="domain" description="ATPase AAA-type core" evidence="3">
    <location>
        <begin position="365"/>
        <end position="422"/>
    </location>
</feature>
<dbReference type="InterPro" id="IPR050130">
    <property type="entry name" value="ClpA_ClpB"/>
</dbReference>
<evidence type="ECO:0000259" key="3">
    <source>
        <dbReference type="Pfam" id="PF07724"/>
    </source>
</evidence>
<dbReference type="InterPro" id="IPR003959">
    <property type="entry name" value="ATPase_AAA_core"/>
</dbReference>
<accession>A0AA89AUK8</accession>
<evidence type="ECO:0000313" key="4">
    <source>
        <dbReference type="EMBL" id="KAK3017444.1"/>
    </source>
</evidence>
<dbReference type="SUPFAM" id="SSF52540">
    <property type="entry name" value="P-loop containing nucleoside triphosphate hydrolases"/>
    <property type="match status" value="2"/>
</dbReference>